<reference evidence="1 2" key="1">
    <citation type="journal article" date="2017" name="Curr. Biol.">
        <title>The Evolution of Venom by Co-option of Single-Copy Genes.</title>
        <authorList>
            <person name="Martinson E.O."/>
            <person name="Mrinalini"/>
            <person name="Kelkar Y.D."/>
            <person name="Chang C.H."/>
            <person name="Werren J.H."/>
        </authorList>
    </citation>
    <scope>NUCLEOTIDE SEQUENCE [LARGE SCALE GENOMIC DNA]</scope>
    <source>
        <strain evidence="1 2">Alberta</strain>
        <tissue evidence="1">Whole body</tissue>
    </source>
</reference>
<dbReference type="EMBL" id="NNAY01004312">
    <property type="protein sequence ID" value="OXU18062.1"/>
    <property type="molecule type" value="Genomic_DNA"/>
</dbReference>
<keyword evidence="2" id="KW-1185">Reference proteome</keyword>
<accession>A0A232EIA8</accession>
<protein>
    <submittedName>
        <fullName evidence="1">Uncharacterized protein</fullName>
    </submittedName>
</protein>
<evidence type="ECO:0000313" key="2">
    <source>
        <dbReference type="Proteomes" id="UP000215335"/>
    </source>
</evidence>
<name>A0A232EIA8_9HYME</name>
<evidence type="ECO:0000313" key="1">
    <source>
        <dbReference type="EMBL" id="OXU18062.1"/>
    </source>
</evidence>
<sequence length="72" mass="8313">MICWNTYSQVKNWRKAPSLIFLVHILHSQKYPLEPRGTNLKYVPTNKNLFEPKKPIIGAGQISVHKAEPDIN</sequence>
<dbReference type="Proteomes" id="UP000215335">
    <property type="component" value="Unassembled WGS sequence"/>
</dbReference>
<gene>
    <name evidence="1" type="ORF">TSAR_010658</name>
</gene>
<proteinExistence type="predicted"/>
<organism evidence="1 2">
    <name type="scientific">Trichomalopsis sarcophagae</name>
    <dbReference type="NCBI Taxonomy" id="543379"/>
    <lineage>
        <taxon>Eukaryota</taxon>
        <taxon>Metazoa</taxon>
        <taxon>Ecdysozoa</taxon>
        <taxon>Arthropoda</taxon>
        <taxon>Hexapoda</taxon>
        <taxon>Insecta</taxon>
        <taxon>Pterygota</taxon>
        <taxon>Neoptera</taxon>
        <taxon>Endopterygota</taxon>
        <taxon>Hymenoptera</taxon>
        <taxon>Apocrita</taxon>
        <taxon>Proctotrupomorpha</taxon>
        <taxon>Chalcidoidea</taxon>
        <taxon>Pteromalidae</taxon>
        <taxon>Pteromalinae</taxon>
        <taxon>Trichomalopsis</taxon>
    </lineage>
</organism>
<comment type="caution">
    <text evidence="1">The sequence shown here is derived from an EMBL/GenBank/DDBJ whole genome shotgun (WGS) entry which is preliminary data.</text>
</comment>
<dbReference type="AlphaFoldDB" id="A0A232EIA8"/>